<dbReference type="InterPro" id="IPR036259">
    <property type="entry name" value="MFS_trans_sf"/>
</dbReference>
<dbReference type="Pfam" id="PF13347">
    <property type="entry name" value="MFS_2"/>
    <property type="match status" value="1"/>
</dbReference>
<keyword evidence="2" id="KW-1133">Transmembrane helix</keyword>
<accession>A0A7X1B1U0</accession>
<feature type="transmembrane region" description="Helical" evidence="2">
    <location>
        <begin position="122"/>
        <end position="146"/>
    </location>
</feature>
<feature type="transmembrane region" description="Helical" evidence="2">
    <location>
        <begin position="158"/>
        <end position="179"/>
    </location>
</feature>
<dbReference type="GO" id="GO:0008643">
    <property type="term" value="P:carbohydrate transport"/>
    <property type="evidence" value="ECO:0007669"/>
    <property type="project" value="InterPro"/>
</dbReference>
<evidence type="ECO:0000313" key="4">
    <source>
        <dbReference type="Proteomes" id="UP000525652"/>
    </source>
</evidence>
<feature type="transmembrane region" description="Helical" evidence="2">
    <location>
        <begin position="92"/>
        <end position="110"/>
    </location>
</feature>
<proteinExistence type="inferred from homology"/>
<dbReference type="EMBL" id="JACHVA010000137">
    <property type="protein sequence ID" value="MBC2603977.1"/>
    <property type="molecule type" value="Genomic_DNA"/>
</dbReference>
<dbReference type="GO" id="GO:0015293">
    <property type="term" value="F:symporter activity"/>
    <property type="evidence" value="ECO:0007669"/>
    <property type="project" value="InterPro"/>
</dbReference>
<organism evidence="3 4">
    <name type="scientific">Puniceicoccus vermicola</name>
    <dbReference type="NCBI Taxonomy" id="388746"/>
    <lineage>
        <taxon>Bacteria</taxon>
        <taxon>Pseudomonadati</taxon>
        <taxon>Verrucomicrobiota</taxon>
        <taxon>Opitutia</taxon>
        <taxon>Puniceicoccales</taxon>
        <taxon>Puniceicoccaceae</taxon>
        <taxon>Puniceicoccus</taxon>
    </lineage>
</organism>
<feature type="transmembrane region" description="Helical" evidence="2">
    <location>
        <begin position="316"/>
        <end position="335"/>
    </location>
</feature>
<dbReference type="PANTHER" id="PTHR11328">
    <property type="entry name" value="MAJOR FACILITATOR SUPERFAMILY DOMAIN-CONTAINING PROTEIN"/>
    <property type="match status" value="1"/>
</dbReference>
<comment type="caution">
    <text evidence="3">The sequence shown here is derived from an EMBL/GenBank/DDBJ whole genome shotgun (WGS) entry which is preliminary data.</text>
</comment>
<keyword evidence="2" id="KW-0812">Transmembrane</keyword>
<evidence type="ECO:0000256" key="2">
    <source>
        <dbReference type="SAM" id="Phobius"/>
    </source>
</evidence>
<protein>
    <submittedName>
        <fullName evidence="3">MFS transporter</fullName>
    </submittedName>
</protein>
<evidence type="ECO:0000256" key="1">
    <source>
        <dbReference type="ARBA" id="ARBA00009617"/>
    </source>
</evidence>
<dbReference type="PANTHER" id="PTHR11328:SF24">
    <property type="entry name" value="MAJOR FACILITATOR SUPERFAMILY (MFS) PROFILE DOMAIN-CONTAINING PROTEIN"/>
    <property type="match status" value="1"/>
</dbReference>
<evidence type="ECO:0000313" key="3">
    <source>
        <dbReference type="EMBL" id="MBC2603977.1"/>
    </source>
</evidence>
<dbReference type="AlphaFoldDB" id="A0A7X1B1U0"/>
<dbReference type="Gene3D" id="1.20.1250.20">
    <property type="entry name" value="MFS general substrate transporter like domains"/>
    <property type="match status" value="1"/>
</dbReference>
<keyword evidence="4" id="KW-1185">Reference proteome</keyword>
<dbReference type="SUPFAM" id="SSF103473">
    <property type="entry name" value="MFS general substrate transporter"/>
    <property type="match status" value="1"/>
</dbReference>
<keyword evidence="2" id="KW-0472">Membrane</keyword>
<dbReference type="Proteomes" id="UP000525652">
    <property type="component" value="Unassembled WGS sequence"/>
</dbReference>
<reference evidence="3 4" key="1">
    <citation type="submission" date="2020-07" db="EMBL/GenBank/DDBJ databases">
        <authorList>
            <person name="Feng X."/>
        </authorList>
    </citation>
    <scope>NUCLEOTIDE SEQUENCE [LARGE SCALE GENOMIC DNA]</scope>
    <source>
        <strain evidence="3 4">JCM14086</strain>
    </source>
</reference>
<feature type="transmembrane region" description="Helical" evidence="2">
    <location>
        <begin position="191"/>
        <end position="214"/>
    </location>
</feature>
<feature type="transmembrane region" description="Helical" evidence="2">
    <location>
        <begin position="341"/>
        <end position="361"/>
    </location>
</feature>
<feature type="transmembrane region" description="Helical" evidence="2">
    <location>
        <begin position="287"/>
        <end position="304"/>
    </location>
</feature>
<dbReference type="RefSeq" id="WP_185694597.1">
    <property type="nucleotide sequence ID" value="NZ_JACHVA010000137.1"/>
</dbReference>
<sequence>MKSQKPHQETDPKDRVSVPQKIAFGSGLISYSIMNNGFNQMLNVIFNVNFGVSPVLLGWITALSRVYDAVSDPVMGSITDNTRSRWGRRRPYLALGGFLGGIFFASLWWAPQQQSDTFYFGWILVGALLLTTAFTIYSVPYIALSFEMSPDYHERTRVMAYKVGMGKLGGILVGSLFWWTQRPIFDDTIEGMRYVGIGAGILIFIISLVPTLFVRENPEVATVARKQKKTPLLKSMKSTLSQPAFLIIIGLTLCLICSLNLVNFLGFYVSLYYIFDGVQREAANVSLAAGFIGPVVGLLSIPVVTVTSSLIGKRRALACFLALAFIGSILKWYLYTPAGPYLQLIPNALMGAGLGATWLLLNAMIPDVCDLDELKTGGNVQKVSQN</sequence>
<gene>
    <name evidence="3" type="ORF">H5P30_19525</name>
</gene>
<feature type="transmembrane region" description="Helical" evidence="2">
    <location>
        <begin position="244"/>
        <end position="275"/>
    </location>
</feature>
<dbReference type="GO" id="GO:0005886">
    <property type="term" value="C:plasma membrane"/>
    <property type="evidence" value="ECO:0007669"/>
    <property type="project" value="TreeGrafter"/>
</dbReference>
<name>A0A7X1B1U0_9BACT</name>
<dbReference type="InterPro" id="IPR039672">
    <property type="entry name" value="MFS_2"/>
</dbReference>
<comment type="similarity">
    <text evidence="1">Belongs to the sodium:galactoside symporter (TC 2.A.2) family.</text>
</comment>